<dbReference type="PANTHER" id="PTHR36842">
    <property type="entry name" value="PROTEIN TOLB HOMOLOG"/>
    <property type="match status" value="1"/>
</dbReference>
<reference evidence="1" key="1">
    <citation type="journal article" date="2014" name="Front. Microbiol.">
        <title>High frequency of phylogenetically diverse reductive dehalogenase-homologous genes in deep subseafloor sedimentary metagenomes.</title>
        <authorList>
            <person name="Kawai M."/>
            <person name="Futagami T."/>
            <person name="Toyoda A."/>
            <person name="Takaki Y."/>
            <person name="Nishi S."/>
            <person name="Hori S."/>
            <person name="Arai W."/>
            <person name="Tsubouchi T."/>
            <person name="Morono Y."/>
            <person name="Uchiyama I."/>
            <person name="Ito T."/>
            <person name="Fujiyama A."/>
            <person name="Inagaki F."/>
            <person name="Takami H."/>
        </authorList>
    </citation>
    <scope>NUCLEOTIDE SEQUENCE</scope>
    <source>
        <strain evidence="1">Expedition CK06-06</strain>
    </source>
</reference>
<comment type="caution">
    <text evidence="1">The sequence shown here is derived from an EMBL/GenBank/DDBJ whole genome shotgun (WGS) entry which is preliminary data.</text>
</comment>
<dbReference type="Gene3D" id="2.120.10.60">
    <property type="entry name" value="Tricorn protease N-terminal domain"/>
    <property type="match status" value="1"/>
</dbReference>
<protein>
    <recommendedName>
        <fullName evidence="2">Dipeptidylpeptidase IV N-terminal domain-containing protein</fullName>
    </recommendedName>
</protein>
<evidence type="ECO:0008006" key="2">
    <source>
        <dbReference type="Google" id="ProtNLM"/>
    </source>
</evidence>
<organism evidence="1">
    <name type="scientific">marine sediment metagenome</name>
    <dbReference type="NCBI Taxonomy" id="412755"/>
    <lineage>
        <taxon>unclassified sequences</taxon>
        <taxon>metagenomes</taxon>
        <taxon>ecological metagenomes</taxon>
    </lineage>
</organism>
<dbReference type="PANTHER" id="PTHR36842:SF1">
    <property type="entry name" value="PROTEIN TOLB"/>
    <property type="match status" value="1"/>
</dbReference>
<name>X0WT38_9ZZZZ</name>
<dbReference type="Pfam" id="PF26549">
    <property type="entry name" value="Tricorn_N"/>
    <property type="match status" value="1"/>
</dbReference>
<sequence>MPMDMDQGQSGMISQDGSKIAFNRYRFTYWRKGYKGNNSTDIYVQDLATKEITQLTDTDLQQFRNFCQDAHPMWGVDGMIYYLSERDGIFNIWKVSPEGGKPVQVTFHKKDGVQYPSISPAGTELIYENEFELWKLSIPDGRPEKITINMSFDPKVNLTEYLRAESKADGFYPSFNGDYVAVDFHGEIFIVPTGEGVGEIKQVTSS</sequence>
<accession>X0WT38</accession>
<proteinExistence type="predicted"/>
<dbReference type="AlphaFoldDB" id="X0WT38"/>
<dbReference type="EMBL" id="BARS01046895">
    <property type="protein sequence ID" value="GAG34124.1"/>
    <property type="molecule type" value="Genomic_DNA"/>
</dbReference>
<evidence type="ECO:0000313" key="1">
    <source>
        <dbReference type="EMBL" id="GAG34124.1"/>
    </source>
</evidence>
<gene>
    <name evidence="1" type="ORF">S01H1_70510</name>
</gene>
<feature type="non-terminal residue" evidence="1">
    <location>
        <position position="206"/>
    </location>
</feature>
<dbReference type="SUPFAM" id="SSF82171">
    <property type="entry name" value="DPP6 N-terminal domain-like"/>
    <property type="match status" value="1"/>
</dbReference>